<proteinExistence type="predicted"/>
<dbReference type="EMBL" id="CM051399">
    <property type="protein sequence ID" value="KAJ4717061.1"/>
    <property type="molecule type" value="Genomic_DNA"/>
</dbReference>
<organism evidence="1 2">
    <name type="scientific">Melia azedarach</name>
    <name type="common">Chinaberry tree</name>
    <dbReference type="NCBI Taxonomy" id="155640"/>
    <lineage>
        <taxon>Eukaryota</taxon>
        <taxon>Viridiplantae</taxon>
        <taxon>Streptophyta</taxon>
        <taxon>Embryophyta</taxon>
        <taxon>Tracheophyta</taxon>
        <taxon>Spermatophyta</taxon>
        <taxon>Magnoliopsida</taxon>
        <taxon>eudicotyledons</taxon>
        <taxon>Gunneridae</taxon>
        <taxon>Pentapetalae</taxon>
        <taxon>rosids</taxon>
        <taxon>malvids</taxon>
        <taxon>Sapindales</taxon>
        <taxon>Meliaceae</taxon>
        <taxon>Melia</taxon>
    </lineage>
</organism>
<comment type="caution">
    <text evidence="1">The sequence shown here is derived from an EMBL/GenBank/DDBJ whole genome shotgun (WGS) entry which is preliminary data.</text>
</comment>
<keyword evidence="2" id="KW-1185">Reference proteome</keyword>
<gene>
    <name evidence="1" type="ORF">OWV82_011988</name>
</gene>
<protein>
    <submittedName>
        <fullName evidence="1">Phosphatidylinositol-4-phosphate 5-kinase family protein</fullName>
    </submittedName>
</protein>
<reference evidence="1 2" key="1">
    <citation type="journal article" date="2023" name="Science">
        <title>Complex scaffold remodeling in plant triterpene biosynthesis.</title>
        <authorList>
            <person name="De La Pena R."/>
            <person name="Hodgson H."/>
            <person name="Liu J.C."/>
            <person name="Stephenson M.J."/>
            <person name="Martin A.C."/>
            <person name="Owen C."/>
            <person name="Harkess A."/>
            <person name="Leebens-Mack J."/>
            <person name="Jimenez L.E."/>
            <person name="Osbourn A."/>
            <person name="Sattely E.S."/>
        </authorList>
    </citation>
    <scope>NUCLEOTIDE SEQUENCE [LARGE SCALE GENOMIC DNA]</scope>
    <source>
        <strain evidence="2">cv. JPN11</strain>
        <tissue evidence="1">Leaf</tissue>
    </source>
</reference>
<accession>A0ACC1Y0Z9</accession>
<evidence type="ECO:0000313" key="1">
    <source>
        <dbReference type="EMBL" id="KAJ4717061.1"/>
    </source>
</evidence>
<evidence type="ECO:0000313" key="2">
    <source>
        <dbReference type="Proteomes" id="UP001164539"/>
    </source>
</evidence>
<name>A0ACC1Y0Z9_MELAZ</name>
<sequence>MEDSDRLNDKTFSNGDSYFGDFKGVIPNGKGKYTWSDGTVYEGDWEEGKMTGKGCIVWPSGAKYEGDFSGVYLHGFGTLTGADGSVYRGTWRMNIRHGLGRKEYCNSDIYDGSWKEGVHEGSGRYSWNSGNAYIGNWKGGKMSGRGVMKWANGDIYDGSWFNGYRHGSGLYRFADGGYYFGMWSKGLKDGKGKFYPAGSKHPSLKKMCSSLGYDDSAKMLLSESSSINSAEESKSSKPRVKRSLSEKILVGGLLKNSGRISHRTSSLDENRSLCDPATEFLCHNSSCMLLPPSDESQSNIQDGSPVVYEREYMQGVLIKEKVRNYTELPHKGKPRNKLSVKEVKKRSCVDIFEGHRSYYLMLNLQLGIRYTVGKITPVPMREVRTSDFGDRARIRMYFPRKGSQFTPPHHSIDFSWKDYCPMVFRNLREMFKLDAAEYMMSICGDDGLRELSSPGKSGSIFYLSHDDRFFIKTLKKSELKVLLRMLQKYYNHVKEHENTLITKFFGLHRITLRGGRKVRFVVMGNMFCTELRIHRSYDLKGSSVGRCTDKEKIKENTTLKDVDLSYEFHMDKLLRESLFKQISIDCKFLESQQIIDYSLLLGLHFRAPEHLRPLLEPPPGTTPNPDSLPAGDGIISQGEFMIPPKGLLLVTHEPSFVSTAPGPHIRGSTLRAFSVGEKEVDLLLPGTGRLRVQLGVNMPAQANHKLLDNEGDSNEVELFEVYDVVLYMGIIDILQEYNVKKKVEHAYKSLQFDPLEISVVEPKFYASRFINFLEQKFPDQP</sequence>
<dbReference type="Proteomes" id="UP001164539">
    <property type="component" value="Chromosome 6"/>
</dbReference>